<evidence type="ECO:0000313" key="3">
    <source>
        <dbReference type="Proteomes" id="UP000594263"/>
    </source>
</evidence>
<proteinExistence type="predicted"/>
<dbReference type="Gramene" id="Kaladp0071s0462.1.v1.1">
    <property type="protein sequence ID" value="Kaladp0071s0462.1.v1.1.CDS.1"/>
    <property type="gene ID" value="Kaladp0071s0462.v1.1"/>
</dbReference>
<organism evidence="2 3">
    <name type="scientific">Kalanchoe fedtschenkoi</name>
    <name type="common">Lavender scallops</name>
    <name type="synonym">South American air plant</name>
    <dbReference type="NCBI Taxonomy" id="63787"/>
    <lineage>
        <taxon>Eukaryota</taxon>
        <taxon>Viridiplantae</taxon>
        <taxon>Streptophyta</taxon>
        <taxon>Embryophyta</taxon>
        <taxon>Tracheophyta</taxon>
        <taxon>Spermatophyta</taxon>
        <taxon>Magnoliopsida</taxon>
        <taxon>eudicotyledons</taxon>
        <taxon>Gunneridae</taxon>
        <taxon>Pentapetalae</taxon>
        <taxon>Saxifragales</taxon>
        <taxon>Crassulaceae</taxon>
        <taxon>Kalanchoe</taxon>
    </lineage>
</organism>
<dbReference type="Proteomes" id="UP000594263">
    <property type="component" value="Unplaced"/>
</dbReference>
<dbReference type="OMA" id="PWGLSAW"/>
<feature type="transmembrane region" description="Helical" evidence="1">
    <location>
        <begin position="36"/>
        <end position="62"/>
    </location>
</feature>
<name>A0A7N0UM80_KALFE</name>
<dbReference type="PANTHER" id="PTHR34656:SF1">
    <property type="entry name" value="PYRROLINE-5-CARBOXYLATE REDUCTASE"/>
    <property type="match status" value="1"/>
</dbReference>
<dbReference type="EnsemblPlants" id="Kaladp0071s0462.1.v1.1">
    <property type="protein sequence ID" value="Kaladp0071s0462.1.v1.1.CDS.1"/>
    <property type="gene ID" value="Kaladp0071s0462.v1.1"/>
</dbReference>
<evidence type="ECO:0000256" key="1">
    <source>
        <dbReference type="SAM" id="Phobius"/>
    </source>
</evidence>
<keyword evidence="1" id="KW-1133">Transmembrane helix</keyword>
<dbReference type="PANTHER" id="PTHR34656">
    <property type="entry name" value="PYRROLINE-5-CARBOXYLATE REDUCTASE"/>
    <property type="match status" value="1"/>
</dbReference>
<sequence length="173" mass="18977">MDQQQFPAAAGGGGGDDTTSYTYRLVLKLMSKRRTWVCLFILVYGLLLSCSWNLLQSILTWYTSSPSGSGGWQTAYASLMLGTVFGLISMAAALAVALPSMLITWITILVLLTFCGKPRRVLVVEGRKITLEIARFVARVLVKEGNLVAAICAVLWYFALFKTTHRAGDAQFQ</sequence>
<feature type="transmembrane region" description="Helical" evidence="1">
    <location>
        <begin position="82"/>
        <end position="115"/>
    </location>
</feature>
<dbReference type="AlphaFoldDB" id="A0A7N0UM80"/>
<feature type="transmembrane region" description="Helical" evidence="1">
    <location>
        <begin position="136"/>
        <end position="159"/>
    </location>
</feature>
<accession>A0A7N0UM80</accession>
<evidence type="ECO:0000313" key="2">
    <source>
        <dbReference type="EnsemblPlants" id="Kaladp0071s0462.1.v1.1.CDS.1"/>
    </source>
</evidence>
<keyword evidence="1" id="KW-0472">Membrane</keyword>
<keyword evidence="1" id="KW-0812">Transmembrane</keyword>
<protein>
    <submittedName>
        <fullName evidence="2">Uncharacterized protein</fullName>
    </submittedName>
</protein>
<keyword evidence="3" id="KW-1185">Reference proteome</keyword>
<reference evidence="2" key="1">
    <citation type="submission" date="2021-01" db="UniProtKB">
        <authorList>
            <consortium name="EnsemblPlants"/>
        </authorList>
    </citation>
    <scope>IDENTIFICATION</scope>
</reference>